<dbReference type="InterPro" id="IPR016047">
    <property type="entry name" value="M23ase_b-sheet_dom"/>
</dbReference>
<accession>B7JUR4</accession>
<gene>
    <name evidence="4" type="ordered locus">PCC8801_1555</name>
</gene>
<dbReference type="Pfam" id="PF01551">
    <property type="entry name" value="Peptidase_M23"/>
    <property type="match status" value="1"/>
</dbReference>
<dbReference type="KEGG" id="cyp:PCC8801_1555"/>
<feature type="domain" description="M23ase beta-sheet core" evidence="3">
    <location>
        <begin position="344"/>
        <end position="432"/>
    </location>
</feature>
<reference evidence="5" key="1">
    <citation type="journal article" date="2011" name="MBio">
        <title>Novel metabolic attributes of the genus Cyanothece, comprising a group of unicellular nitrogen-fixing Cyanobacteria.</title>
        <authorList>
            <person name="Bandyopadhyay A."/>
            <person name="Elvitigala T."/>
            <person name="Welsh E."/>
            <person name="Stockel J."/>
            <person name="Liberton M."/>
            <person name="Min H."/>
            <person name="Sherman L.A."/>
            <person name="Pakrasi H.B."/>
        </authorList>
    </citation>
    <scope>NUCLEOTIDE SEQUENCE [LARGE SCALE GENOMIC DNA]</scope>
    <source>
        <strain evidence="5">PCC 8801</strain>
    </source>
</reference>
<keyword evidence="1" id="KW-0732">Signal</keyword>
<dbReference type="PANTHER" id="PTHR21666:SF289">
    <property type="entry name" value="L-ALA--D-GLU ENDOPEPTIDASE"/>
    <property type="match status" value="1"/>
</dbReference>
<evidence type="ECO:0000259" key="3">
    <source>
        <dbReference type="Pfam" id="PF01551"/>
    </source>
</evidence>
<dbReference type="Proteomes" id="UP000008204">
    <property type="component" value="Chromosome"/>
</dbReference>
<evidence type="ECO:0000313" key="5">
    <source>
        <dbReference type="Proteomes" id="UP000008204"/>
    </source>
</evidence>
<sequence length="469" mass="49859">MKQLSDPRSKTSKSAKKRNLLQQGMSFISGLGIVSSQLLLAPISLATDTLVIPDAPPPTVKPEAAAPSPVKIPKSSFSPEPAPATKPVLEVAPVKPITPKVAPKASISNHSGTAAPKIQLSAPKIAPPNPQVQNLTPINSPLSPIQQKTTPIAPSVTIQGKNSYIDPTSYGITPNNKVVPPSSVILTERSTGCQTISQNGQLLRGSCGSVASQPAIPQTTKEALAPRRIRLASRQQPSTTTVARTFNYSASANYSAPAQPSSFRARPVSSQQVISLQPIGRKGLSISLEPVPRYNRAASLYGRMASQLTPQQHQTDLMYPVPIAASITSAFGWRIHPIAGTGRQHEGTDIGAPLGTPVLAAYAGEVAQADWAGGYGLMVVLRHLEGTQESRYAHLSEIYVQPGEWVEQGTVIGRVGSTGYSTGPHLHFEWRHLTDEGWVAVDAGVHLEYALENLIRSMQMAEAQAKPQG</sequence>
<dbReference type="STRING" id="41431.PCC8801_1555"/>
<dbReference type="GO" id="GO:0004222">
    <property type="term" value="F:metalloendopeptidase activity"/>
    <property type="evidence" value="ECO:0007669"/>
    <property type="project" value="TreeGrafter"/>
</dbReference>
<dbReference type="CDD" id="cd12797">
    <property type="entry name" value="M23_peptidase"/>
    <property type="match status" value="1"/>
</dbReference>
<evidence type="ECO:0000313" key="4">
    <source>
        <dbReference type="EMBL" id="ACK65608.1"/>
    </source>
</evidence>
<dbReference type="InterPro" id="IPR050570">
    <property type="entry name" value="Cell_wall_metabolism_enzyme"/>
</dbReference>
<dbReference type="SUPFAM" id="SSF51261">
    <property type="entry name" value="Duplicated hybrid motif"/>
    <property type="match status" value="1"/>
</dbReference>
<keyword evidence="5" id="KW-1185">Reference proteome</keyword>
<dbReference type="InterPro" id="IPR011055">
    <property type="entry name" value="Dup_hybrid_motif"/>
</dbReference>
<dbReference type="RefSeq" id="WP_012594881.1">
    <property type="nucleotide sequence ID" value="NC_011726.1"/>
</dbReference>
<organism evidence="4 5">
    <name type="scientific">Rippkaea orientalis (strain PCC 8801 / RF-1)</name>
    <name type="common">Cyanothece sp. (strain PCC 8801)</name>
    <dbReference type="NCBI Taxonomy" id="41431"/>
    <lineage>
        <taxon>Bacteria</taxon>
        <taxon>Bacillati</taxon>
        <taxon>Cyanobacteriota</taxon>
        <taxon>Cyanophyceae</taxon>
        <taxon>Oscillatoriophycideae</taxon>
        <taxon>Chroococcales</taxon>
        <taxon>Aphanothecaceae</taxon>
        <taxon>Rippkaea</taxon>
        <taxon>Rippkaea orientalis</taxon>
    </lineage>
</organism>
<dbReference type="Gene3D" id="2.70.70.10">
    <property type="entry name" value="Glucose Permease (Domain IIA)"/>
    <property type="match status" value="1"/>
</dbReference>
<dbReference type="EMBL" id="CP001287">
    <property type="protein sequence ID" value="ACK65608.1"/>
    <property type="molecule type" value="Genomic_DNA"/>
</dbReference>
<feature type="region of interest" description="Disordered" evidence="2">
    <location>
        <begin position="58"/>
        <end position="85"/>
    </location>
</feature>
<evidence type="ECO:0000256" key="2">
    <source>
        <dbReference type="SAM" id="MobiDB-lite"/>
    </source>
</evidence>
<evidence type="ECO:0000256" key="1">
    <source>
        <dbReference type="ARBA" id="ARBA00022729"/>
    </source>
</evidence>
<name>B7JUR4_RIPO1</name>
<dbReference type="PANTHER" id="PTHR21666">
    <property type="entry name" value="PEPTIDASE-RELATED"/>
    <property type="match status" value="1"/>
</dbReference>
<dbReference type="HOGENOM" id="CLU_034930_0_0_3"/>
<proteinExistence type="predicted"/>
<protein>
    <submittedName>
        <fullName evidence="4">Peptidase M23</fullName>
    </submittedName>
</protein>
<dbReference type="eggNOG" id="COG0739">
    <property type="taxonomic scope" value="Bacteria"/>
</dbReference>
<dbReference type="MEROPS" id="M23.009"/>
<dbReference type="AlphaFoldDB" id="B7JUR4"/>
<dbReference type="OrthoDB" id="507840at2"/>